<evidence type="ECO:0000256" key="12">
    <source>
        <dbReference type="ARBA" id="ARBA00022842"/>
    </source>
</evidence>
<evidence type="ECO:0000256" key="11">
    <source>
        <dbReference type="ARBA" id="ARBA00022840"/>
    </source>
</evidence>
<comment type="cofactor">
    <cofactor evidence="2">
        <name>K(+)</name>
        <dbReference type="ChEBI" id="CHEBI:29103"/>
    </cofactor>
</comment>
<comment type="subunit">
    <text evidence="5">Homotetramer.</text>
</comment>
<dbReference type="Proteomes" id="UP000483094">
    <property type="component" value="Unassembled WGS sequence"/>
</dbReference>
<feature type="domain" description="Pyruvate kinase C-terminal" evidence="17">
    <location>
        <begin position="2"/>
        <end position="96"/>
    </location>
</feature>
<dbReference type="InterPro" id="IPR015795">
    <property type="entry name" value="Pyrv_Knase_C"/>
</dbReference>
<evidence type="ECO:0000256" key="6">
    <source>
        <dbReference type="ARBA" id="ARBA00012142"/>
    </source>
</evidence>
<keyword evidence="7 18" id="KW-0808">Transferase</keyword>
<comment type="catalytic activity">
    <reaction evidence="16">
        <text>pyruvate + ATP = phosphoenolpyruvate + ADP + H(+)</text>
        <dbReference type="Rhea" id="RHEA:18157"/>
        <dbReference type="ChEBI" id="CHEBI:15361"/>
        <dbReference type="ChEBI" id="CHEBI:15378"/>
        <dbReference type="ChEBI" id="CHEBI:30616"/>
        <dbReference type="ChEBI" id="CHEBI:58702"/>
        <dbReference type="ChEBI" id="CHEBI:456216"/>
        <dbReference type="EC" id="2.7.1.40"/>
    </reaction>
</comment>
<dbReference type="GO" id="GO:0016301">
    <property type="term" value="F:kinase activity"/>
    <property type="evidence" value="ECO:0007669"/>
    <property type="project" value="UniProtKB-KW"/>
</dbReference>
<comment type="caution">
    <text evidence="18">The sequence shown here is derived from an EMBL/GenBank/DDBJ whole genome shotgun (WGS) entry which is preliminary data.</text>
</comment>
<keyword evidence="11" id="KW-0067">ATP-binding</keyword>
<keyword evidence="8" id="KW-0479">Metal-binding</keyword>
<keyword evidence="15 18" id="KW-0670">Pyruvate</keyword>
<name>A0A6G2DEI7_STREE</name>
<evidence type="ECO:0000256" key="13">
    <source>
        <dbReference type="ARBA" id="ARBA00022958"/>
    </source>
</evidence>
<dbReference type="SUPFAM" id="SSF52935">
    <property type="entry name" value="PK C-terminal domain-like"/>
    <property type="match status" value="1"/>
</dbReference>
<protein>
    <recommendedName>
        <fullName evidence="6">pyruvate kinase</fullName>
        <ecNumber evidence="6">2.7.1.40</ecNumber>
    </recommendedName>
</protein>
<dbReference type="GO" id="GO:0000287">
    <property type="term" value="F:magnesium ion binding"/>
    <property type="evidence" value="ECO:0007669"/>
    <property type="project" value="InterPro"/>
</dbReference>
<proteinExistence type="inferred from homology"/>
<evidence type="ECO:0000313" key="19">
    <source>
        <dbReference type="Proteomes" id="UP000483094"/>
    </source>
</evidence>
<sequence>LVVTLTKTGHTARLISKYRPNADILALTFDELTERGLMLNWGVIPMLTDAPSSTDDMFEIAERKAVEAGLVESGDDIVIVAGVPVGEAVRTNTMRIRTVR</sequence>
<reference evidence="18 19" key="1">
    <citation type="submission" date="2019-11" db="EMBL/GenBank/DDBJ databases">
        <title>Growth characteristics of pneumococcus vary with the chemical composition of the capsule and with environmental conditions.</title>
        <authorList>
            <person name="Tothpal A."/>
            <person name="Desobry K."/>
            <person name="Joshi S."/>
            <person name="Wyllie A.L."/>
            <person name="Weinberger D.M."/>
        </authorList>
    </citation>
    <scope>NUCLEOTIDE SEQUENCE [LARGE SCALE GENOMIC DNA]</scope>
    <source>
        <strain evidence="19">pnumococcus19F</strain>
    </source>
</reference>
<evidence type="ECO:0000256" key="2">
    <source>
        <dbReference type="ARBA" id="ARBA00001958"/>
    </source>
</evidence>
<dbReference type="InterPro" id="IPR001697">
    <property type="entry name" value="Pyr_Knase"/>
</dbReference>
<comment type="cofactor">
    <cofactor evidence="1">
        <name>Mg(2+)</name>
        <dbReference type="ChEBI" id="CHEBI:18420"/>
    </cofactor>
</comment>
<dbReference type="FunFam" id="3.40.1380.20:FF:000013">
    <property type="entry name" value="Pyruvate kinase"/>
    <property type="match status" value="1"/>
</dbReference>
<feature type="non-terminal residue" evidence="18">
    <location>
        <position position="1"/>
    </location>
</feature>
<evidence type="ECO:0000256" key="1">
    <source>
        <dbReference type="ARBA" id="ARBA00001946"/>
    </source>
</evidence>
<dbReference type="EMBL" id="WNHQ01001611">
    <property type="protein sequence ID" value="MTV74953.1"/>
    <property type="molecule type" value="Genomic_DNA"/>
</dbReference>
<evidence type="ECO:0000256" key="7">
    <source>
        <dbReference type="ARBA" id="ARBA00022679"/>
    </source>
</evidence>
<evidence type="ECO:0000256" key="5">
    <source>
        <dbReference type="ARBA" id="ARBA00011881"/>
    </source>
</evidence>
<keyword evidence="10 18" id="KW-0418">Kinase</keyword>
<dbReference type="EC" id="2.7.1.40" evidence="6"/>
<dbReference type="PANTHER" id="PTHR11817">
    <property type="entry name" value="PYRUVATE KINASE"/>
    <property type="match status" value="1"/>
</dbReference>
<evidence type="ECO:0000256" key="9">
    <source>
        <dbReference type="ARBA" id="ARBA00022741"/>
    </source>
</evidence>
<evidence type="ECO:0000256" key="10">
    <source>
        <dbReference type="ARBA" id="ARBA00022777"/>
    </source>
</evidence>
<evidence type="ECO:0000256" key="4">
    <source>
        <dbReference type="ARBA" id="ARBA00008663"/>
    </source>
</evidence>
<dbReference type="Pfam" id="PF02887">
    <property type="entry name" value="PK_C"/>
    <property type="match status" value="1"/>
</dbReference>
<evidence type="ECO:0000256" key="3">
    <source>
        <dbReference type="ARBA" id="ARBA00004997"/>
    </source>
</evidence>
<dbReference type="GO" id="GO:0005524">
    <property type="term" value="F:ATP binding"/>
    <property type="evidence" value="ECO:0007669"/>
    <property type="project" value="UniProtKB-KW"/>
</dbReference>
<dbReference type="GO" id="GO:0030955">
    <property type="term" value="F:potassium ion binding"/>
    <property type="evidence" value="ECO:0007669"/>
    <property type="project" value="InterPro"/>
</dbReference>
<comment type="pathway">
    <text evidence="3">Carbohydrate degradation; glycolysis; pyruvate from D-glyceraldehyde 3-phosphate: step 5/5.</text>
</comment>
<evidence type="ECO:0000256" key="14">
    <source>
        <dbReference type="ARBA" id="ARBA00023152"/>
    </source>
</evidence>
<evidence type="ECO:0000259" key="17">
    <source>
        <dbReference type="Pfam" id="PF02887"/>
    </source>
</evidence>
<evidence type="ECO:0000256" key="16">
    <source>
        <dbReference type="ARBA" id="ARBA00048152"/>
    </source>
</evidence>
<comment type="similarity">
    <text evidence="4">Belongs to the pyruvate kinase family.</text>
</comment>
<accession>A0A6G2DEI7</accession>
<dbReference type="Gene3D" id="3.40.1380.20">
    <property type="entry name" value="Pyruvate kinase, C-terminal domain"/>
    <property type="match status" value="1"/>
</dbReference>
<organism evidence="18 19">
    <name type="scientific">Streptococcus pneumoniae</name>
    <dbReference type="NCBI Taxonomy" id="1313"/>
    <lineage>
        <taxon>Bacteria</taxon>
        <taxon>Bacillati</taxon>
        <taxon>Bacillota</taxon>
        <taxon>Bacilli</taxon>
        <taxon>Lactobacillales</taxon>
        <taxon>Streptococcaceae</taxon>
        <taxon>Streptococcus</taxon>
    </lineage>
</organism>
<keyword evidence="12" id="KW-0460">Magnesium</keyword>
<keyword evidence="14" id="KW-0324">Glycolysis</keyword>
<dbReference type="InterPro" id="IPR036918">
    <property type="entry name" value="Pyrv_Knase_C_sf"/>
</dbReference>
<evidence type="ECO:0000313" key="18">
    <source>
        <dbReference type="EMBL" id="MTV74953.1"/>
    </source>
</evidence>
<evidence type="ECO:0000256" key="15">
    <source>
        <dbReference type="ARBA" id="ARBA00023317"/>
    </source>
</evidence>
<gene>
    <name evidence="18" type="ORF">GM540_13470</name>
</gene>
<dbReference type="GO" id="GO:0004743">
    <property type="term" value="F:pyruvate kinase activity"/>
    <property type="evidence" value="ECO:0007669"/>
    <property type="project" value="UniProtKB-EC"/>
</dbReference>
<evidence type="ECO:0000256" key="8">
    <source>
        <dbReference type="ARBA" id="ARBA00022723"/>
    </source>
</evidence>
<keyword evidence="13" id="KW-0630">Potassium</keyword>
<keyword evidence="9" id="KW-0547">Nucleotide-binding</keyword>
<dbReference type="AlphaFoldDB" id="A0A6G2DEI7"/>